<keyword evidence="6" id="KW-0819">tRNA processing</keyword>
<dbReference type="CDD" id="cd02801">
    <property type="entry name" value="DUS_like_FMN"/>
    <property type="match status" value="1"/>
</dbReference>
<keyword evidence="4" id="KW-0285">Flavoprotein</keyword>
<evidence type="ECO:0000259" key="14">
    <source>
        <dbReference type="Pfam" id="PF01207"/>
    </source>
</evidence>
<name>A0AAD3DZP5_9CHLO</name>
<accession>A0AAD3DZP5</accession>
<feature type="region of interest" description="Disordered" evidence="13">
    <location>
        <begin position="1"/>
        <end position="20"/>
    </location>
</feature>
<feature type="compositionally biased region" description="Low complexity" evidence="13">
    <location>
        <begin position="373"/>
        <end position="389"/>
    </location>
</feature>
<dbReference type="EMBL" id="BMAR01000043">
    <property type="protein sequence ID" value="GFR50969.1"/>
    <property type="molecule type" value="Genomic_DNA"/>
</dbReference>
<keyword evidence="8" id="KW-0560">Oxidoreductase</keyword>
<dbReference type="EC" id="1.3.1.89" evidence="3"/>
<comment type="catalytic activity">
    <reaction evidence="9">
        <text>5,6-dihydrouridine(47) in tRNA + NAD(+) = uridine(47) in tRNA + NADH + H(+)</text>
        <dbReference type="Rhea" id="RHEA:53364"/>
        <dbReference type="Rhea" id="RHEA-COMP:13539"/>
        <dbReference type="Rhea" id="RHEA-COMP:13540"/>
        <dbReference type="ChEBI" id="CHEBI:15378"/>
        <dbReference type="ChEBI" id="CHEBI:57540"/>
        <dbReference type="ChEBI" id="CHEBI:57945"/>
        <dbReference type="ChEBI" id="CHEBI:65315"/>
        <dbReference type="ChEBI" id="CHEBI:74443"/>
        <dbReference type="EC" id="1.3.1.89"/>
    </reaction>
    <physiologicalReaction direction="right-to-left" evidence="9">
        <dbReference type="Rhea" id="RHEA:53366"/>
    </physiologicalReaction>
</comment>
<dbReference type="InterPro" id="IPR013785">
    <property type="entry name" value="Aldolase_TIM"/>
</dbReference>
<comment type="caution">
    <text evidence="15">The sequence shown here is derived from an EMBL/GenBank/DDBJ whole genome shotgun (WGS) entry which is preliminary data.</text>
</comment>
<evidence type="ECO:0000313" key="16">
    <source>
        <dbReference type="Proteomes" id="UP001054857"/>
    </source>
</evidence>
<evidence type="ECO:0000256" key="10">
    <source>
        <dbReference type="ARBA" id="ARBA00048342"/>
    </source>
</evidence>
<evidence type="ECO:0000256" key="3">
    <source>
        <dbReference type="ARBA" id="ARBA00012376"/>
    </source>
</evidence>
<dbReference type="SUPFAM" id="SSF51395">
    <property type="entry name" value="FMN-linked oxidoreductases"/>
    <property type="match status" value="1"/>
</dbReference>
<evidence type="ECO:0000256" key="6">
    <source>
        <dbReference type="ARBA" id="ARBA00022694"/>
    </source>
</evidence>
<evidence type="ECO:0000256" key="11">
    <source>
        <dbReference type="ARBA" id="ARBA00049447"/>
    </source>
</evidence>
<dbReference type="InterPro" id="IPR018517">
    <property type="entry name" value="tRNA_hU_synthase_CS"/>
</dbReference>
<keyword evidence="16" id="KW-1185">Reference proteome</keyword>
<evidence type="ECO:0000256" key="9">
    <source>
        <dbReference type="ARBA" id="ARBA00048266"/>
    </source>
</evidence>
<reference evidence="15 16" key="1">
    <citation type="journal article" date="2021" name="Sci. Rep.">
        <title>Genome sequencing of the multicellular alga Astrephomene provides insights into convergent evolution of germ-soma differentiation.</title>
        <authorList>
            <person name="Yamashita S."/>
            <person name="Yamamoto K."/>
            <person name="Matsuzaki R."/>
            <person name="Suzuki S."/>
            <person name="Yamaguchi H."/>
            <person name="Hirooka S."/>
            <person name="Minakuchi Y."/>
            <person name="Miyagishima S."/>
            <person name="Kawachi M."/>
            <person name="Toyoda A."/>
            <person name="Nozaki H."/>
        </authorList>
    </citation>
    <scope>NUCLEOTIDE SEQUENCE [LARGE SCALE GENOMIC DNA]</scope>
    <source>
        <strain evidence="15 16">NIES-4017</strain>
    </source>
</reference>
<keyword evidence="5" id="KW-0288">FMN</keyword>
<feature type="non-terminal residue" evidence="15">
    <location>
        <position position="458"/>
    </location>
</feature>
<evidence type="ECO:0000256" key="5">
    <source>
        <dbReference type="ARBA" id="ARBA00022643"/>
    </source>
</evidence>
<dbReference type="PROSITE" id="PS01136">
    <property type="entry name" value="UPF0034"/>
    <property type="match status" value="1"/>
</dbReference>
<organism evidence="15 16">
    <name type="scientific">Astrephomene gubernaculifera</name>
    <dbReference type="NCBI Taxonomy" id="47775"/>
    <lineage>
        <taxon>Eukaryota</taxon>
        <taxon>Viridiplantae</taxon>
        <taxon>Chlorophyta</taxon>
        <taxon>core chlorophytes</taxon>
        <taxon>Chlorophyceae</taxon>
        <taxon>CS clade</taxon>
        <taxon>Chlamydomonadales</taxon>
        <taxon>Astrephomenaceae</taxon>
        <taxon>Astrephomene</taxon>
    </lineage>
</organism>
<comment type="cofactor">
    <cofactor evidence="1">
        <name>FMN</name>
        <dbReference type="ChEBI" id="CHEBI:58210"/>
    </cofactor>
</comment>
<comment type="catalytic activity">
    <reaction evidence="11">
        <text>a 5,6-dihydrouridine in mRNA + NADP(+) = a uridine in mRNA + NADPH + H(+)</text>
        <dbReference type="Rhea" id="RHEA:69855"/>
        <dbReference type="Rhea" id="RHEA-COMP:14658"/>
        <dbReference type="Rhea" id="RHEA-COMP:17789"/>
        <dbReference type="ChEBI" id="CHEBI:15378"/>
        <dbReference type="ChEBI" id="CHEBI:57783"/>
        <dbReference type="ChEBI" id="CHEBI:58349"/>
        <dbReference type="ChEBI" id="CHEBI:65315"/>
        <dbReference type="ChEBI" id="CHEBI:74443"/>
    </reaction>
    <physiologicalReaction direction="right-to-left" evidence="11">
        <dbReference type="Rhea" id="RHEA:69857"/>
    </physiologicalReaction>
</comment>
<evidence type="ECO:0000256" key="1">
    <source>
        <dbReference type="ARBA" id="ARBA00001917"/>
    </source>
</evidence>
<protein>
    <recommendedName>
        <fullName evidence="3">tRNA-dihydrouridine(47) synthase [NAD(P)(+)]</fullName>
        <ecNumber evidence="3">1.3.1.89</ecNumber>
    </recommendedName>
</protein>
<dbReference type="GO" id="GO:0003723">
    <property type="term" value="F:RNA binding"/>
    <property type="evidence" value="ECO:0007669"/>
    <property type="project" value="TreeGrafter"/>
</dbReference>
<comment type="similarity">
    <text evidence="2">Belongs to the Dus family. Dus3 subfamily.</text>
</comment>
<evidence type="ECO:0000256" key="12">
    <source>
        <dbReference type="ARBA" id="ARBA00049513"/>
    </source>
</evidence>
<evidence type="ECO:0000256" key="2">
    <source>
        <dbReference type="ARBA" id="ARBA00005451"/>
    </source>
</evidence>
<evidence type="ECO:0000256" key="13">
    <source>
        <dbReference type="SAM" id="MobiDB-lite"/>
    </source>
</evidence>
<feature type="domain" description="DUS-like FMN-binding" evidence="14">
    <location>
        <begin position="83"/>
        <end position="319"/>
    </location>
</feature>
<evidence type="ECO:0000256" key="8">
    <source>
        <dbReference type="ARBA" id="ARBA00023002"/>
    </source>
</evidence>
<dbReference type="GO" id="GO:0050660">
    <property type="term" value="F:flavin adenine dinucleotide binding"/>
    <property type="evidence" value="ECO:0007669"/>
    <property type="project" value="InterPro"/>
</dbReference>
<evidence type="ECO:0000313" key="15">
    <source>
        <dbReference type="EMBL" id="GFR50969.1"/>
    </source>
</evidence>
<dbReference type="Pfam" id="PF01207">
    <property type="entry name" value="Dus"/>
    <property type="match status" value="1"/>
</dbReference>
<dbReference type="AlphaFoldDB" id="A0AAD3DZP5"/>
<evidence type="ECO:0000256" key="4">
    <source>
        <dbReference type="ARBA" id="ARBA00022630"/>
    </source>
</evidence>
<comment type="catalytic activity">
    <reaction evidence="10">
        <text>a 5,6-dihydrouridine in mRNA + NAD(+) = a uridine in mRNA + NADH + H(+)</text>
        <dbReference type="Rhea" id="RHEA:69851"/>
        <dbReference type="Rhea" id="RHEA-COMP:14658"/>
        <dbReference type="Rhea" id="RHEA-COMP:17789"/>
        <dbReference type="ChEBI" id="CHEBI:15378"/>
        <dbReference type="ChEBI" id="CHEBI:57540"/>
        <dbReference type="ChEBI" id="CHEBI:57945"/>
        <dbReference type="ChEBI" id="CHEBI:65315"/>
        <dbReference type="ChEBI" id="CHEBI:74443"/>
    </reaction>
    <physiologicalReaction direction="right-to-left" evidence="10">
        <dbReference type="Rhea" id="RHEA:69853"/>
    </physiologicalReaction>
</comment>
<dbReference type="InterPro" id="IPR035587">
    <property type="entry name" value="DUS-like_FMN-bd"/>
</dbReference>
<evidence type="ECO:0000256" key="7">
    <source>
        <dbReference type="ARBA" id="ARBA00022857"/>
    </source>
</evidence>
<dbReference type="Proteomes" id="UP001054857">
    <property type="component" value="Unassembled WGS sequence"/>
</dbReference>
<gene>
    <name evidence="15" type="ORF">Agub_g13291</name>
</gene>
<dbReference type="PANTHER" id="PTHR45846:SF1">
    <property type="entry name" value="TRNA-DIHYDROURIDINE(47) SYNTHASE [NAD(P)(+)]-LIKE"/>
    <property type="match status" value="1"/>
</dbReference>
<dbReference type="Gene3D" id="3.20.20.70">
    <property type="entry name" value="Aldolase class I"/>
    <property type="match status" value="1"/>
</dbReference>
<keyword evidence="7" id="KW-0521">NADP</keyword>
<dbReference type="PANTHER" id="PTHR45846">
    <property type="entry name" value="TRNA-DIHYDROURIDINE(47) SYNTHASE [NAD(P)(+)]-LIKE"/>
    <property type="match status" value="1"/>
</dbReference>
<sequence length="458" mass="48555">MPCSLGCRSTGEPSTSGRSIHAYPNAFRSRKLDVYCLRGYRTSRSERKHAALASEASERPVMDYVSRLRQRKSQPDICPPLFLAPMENLADRSFRRALATTVGGFDEACTEFMRVPGRADNPAAAVRGVVSWYDACELGAVPLGAQIMGSHPEMMGMAARFLVQERGAPRVDLNAGCPANTVTGHGAGSSLLRSPEQLGELVAAVVAAVGGAAPVSVKLRAGFDDTTLFEENLLAVQEAGASFISLHPRTRRQCYSGAADWGLVARAVELLDIPVVGNGDVVSAERALALLRETGCHGVMVGRGAVQDPLLFHRIRYSFQRGVDPGTASEGAAAAAEGSSSSNWPWREPEVMQDFLRCYAGQFIPEVGEQQRQEQQQGPGAVATESSEAAAGGTAIATEALPSCGYPAHDDDTISSTTIISGGAVKFGRLKNVIKYLFASSPQLAAACEGLLRVTPAD</sequence>
<feature type="region of interest" description="Disordered" evidence="13">
    <location>
        <begin position="369"/>
        <end position="389"/>
    </location>
</feature>
<proteinExistence type="inferred from homology"/>
<comment type="catalytic activity">
    <reaction evidence="12">
        <text>5,6-dihydrouridine(47) in tRNA + NADP(+) = uridine(47) in tRNA + NADPH + H(+)</text>
        <dbReference type="Rhea" id="RHEA:53360"/>
        <dbReference type="Rhea" id="RHEA-COMP:13539"/>
        <dbReference type="Rhea" id="RHEA-COMP:13540"/>
        <dbReference type="ChEBI" id="CHEBI:15378"/>
        <dbReference type="ChEBI" id="CHEBI:57783"/>
        <dbReference type="ChEBI" id="CHEBI:58349"/>
        <dbReference type="ChEBI" id="CHEBI:65315"/>
        <dbReference type="ChEBI" id="CHEBI:74443"/>
        <dbReference type="EC" id="1.3.1.89"/>
    </reaction>
    <physiologicalReaction direction="right-to-left" evidence="12">
        <dbReference type="Rhea" id="RHEA:53362"/>
    </physiologicalReaction>
</comment>
<dbReference type="GO" id="GO:0102265">
    <property type="term" value="F:tRNA-dihydrouridine47 synthase activity"/>
    <property type="evidence" value="ECO:0007669"/>
    <property type="project" value="UniProtKB-EC"/>
</dbReference>